<organism evidence="1 2">
    <name type="scientific">Deinococcus hopiensis KR-140</name>
    <dbReference type="NCBI Taxonomy" id="695939"/>
    <lineage>
        <taxon>Bacteria</taxon>
        <taxon>Thermotogati</taxon>
        <taxon>Deinococcota</taxon>
        <taxon>Deinococci</taxon>
        <taxon>Deinococcales</taxon>
        <taxon>Deinococcaceae</taxon>
        <taxon>Deinococcus</taxon>
    </lineage>
</organism>
<evidence type="ECO:0000313" key="2">
    <source>
        <dbReference type="Proteomes" id="UP000192582"/>
    </source>
</evidence>
<dbReference type="Proteomes" id="UP000192582">
    <property type="component" value="Unassembled WGS sequence"/>
</dbReference>
<sequence length="29" mass="3215">MLYSAPDLIFFPNLPWPGPGLPLYRKGPG</sequence>
<dbReference type="EMBL" id="FWWU01000003">
    <property type="protein sequence ID" value="SMB79110.1"/>
    <property type="molecule type" value="Genomic_DNA"/>
</dbReference>
<proteinExistence type="predicted"/>
<keyword evidence="2" id="KW-1185">Reference proteome</keyword>
<evidence type="ECO:0000313" key="1">
    <source>
        <dbReference type="EMBL" id="SMB79110.1"/>
    </source>
</evidence>
<gene>
    <name evidence="1" type="ORF">SAMN00790413_05766</name>
</gene>
<dbReference type="AlphaFoldDB" id="A0A1W1UDH2"/>
<protein>
    <submittedName>
        <fullName evidence="1">Uncharacterized protein</fullName>
    </submittedName>
</protein>
<accession>A0A1W1UDH2</accession>
<reference evidence="1 2" key="1">
    <citation type="submission" date="2017-04" db="EMBL/GenBank/DDBJ databases">
        <authorList>
            <person name="Afonso C.L."/>
            <person name="Miller P.J."/>
            <person name="Scott M.A."/>
            <person name="Spackman E."/>
            <person name="Goraichik I."/>
            <person name="Dimitrov K.M."/>
            <person name="Suarez D.L."/>
            <person name="Swayne D.E."/>
        </authorList>
    </citation>
    <scope>NUCLEOTIDE SEQUENCE [LARGE SCALE GENOMIC DNA]</scope>
    <source>
        <strain evidence="1 2">KR-140</strain>
    </source>
</reference>
<name>A0A1W1UDH2_9DEIO</name>